<dbReference type="EMBL" id="CP003219">
    <property type="protein sequence ID" value="AEW92633.1"/>
    <property type="molecule type" value="Genomic_DNA"/>
</dbReference>
<dbReference type="GO" id="GO:0043856">
    <property type="term" value="F:anti-sigma factor antagonist activity"/>
    <property type="evidence" value="ECO:0007669"/>
    <property type="project" value="InterPro"/>
</dbReference>
<name>F8JNQ3_STREN</name>
<dbReference type="KEGG" id="scy:SCATT_02620"/>
<dbReference type="PATRIC" id="fig|1003195.11.peg.1895"/>
<dbReference type="KEGG" id="sct:SCAT_0250"/>
<dbReference type="PROSITE" id="PS50801">
    <property type="entry name" value="STAS"/>
    <property type="match status" value="1"/>
</dbReference>
<proteinExistence type="inferred from homology"/>
<dbReference type="PANTHER" id="PTHR33495:SF2">
    <property type="entry name" value="ANTI-SIGMA FACTOR ANTAGONIST TM_1081-RELATED"/>
    <property type="match status" value="1"/>
</dbReference>
<dbReference type="InterPro" id="IPR002645">
    <property type="entry name" value="STAS_dom"/>
</dbReference>
<dbReference type="Proteomes" id="UP000007842">
    <property type="component" value="Chromosome"/>
</dbReference>
<dbReference type="HOGENOM" id="CLU_115403_3_2_11"/>
<dbReference type="InterPro" id="IPR003658">
    <property type="entry name" value="Anti-sigma_ant"/>
</dbReference>
<evidence type="ECO:0000313" key="5">
    <source>
        <dbReference type="Proteomes" id="UP000007842"/>
    </source>
</evidence>
<accession>F8JNQ3</accession>
<sequence length="147" mass="15505">MSSHEVAVHTTDTTPLSVQVTVADGERAVVRLGGSLDAESAAALHLHLANQLRHGHRHLVVDLSGVPFMDSSGLNVILRAMQEVRRMDGGLCLAAASEQVRRVLDLTGVSLLAPAHDTVEEALADDFDPLAQSLLAESALRGPDTSS</sequence>
<dbReference type="PANTHER" id="PTHR33495">
    <property type="entry name" value="ANTI-SIGMA FACTOR ANTAGONIST TM_1081-RELATED-RELATED"/>
    <property type="match status" value="1"/>
</dbReference>
<evidence type="ECO:0000256" key="1">
    <source>
        <dbReference type="ARBA" id="ARBA00009013"/>
    </source>
</evidence>
<evidence type="ECO:0000259" key="3">
    <source>
        <dbReference type="PROSITE" id="PS50801"/>
    </source>
</evidence>
<dbReference type="STRING" id="1003195.SCATT_02620"/>
<dbReference type="OrthoDB" id="9793697at2"/>
<dbReference type="Gene3D" id="3.30.750.24">
    <property type="entry name" value="STAS domain"/>
    <property type="match status" value="1"/>
</dbReference>
<accession>G8WMR4</accession>
<feature type="domain" description="STAS" evidence="3">
    <location>
        <begin position="29"/>
        <end position="126"/>
    </location>
</feature>
<comment type="similarity">
    <text evidence="1 2">Belongs to the anti-sigma-factor antagonist family.</text>
</comment>
<evidence type="ECO:0000256" key="2">
    <source>
        <dbReference type="RuleBase" id="RU003749"/>
    </source>
</evidence>
<protein>
    <recommendedName>
        <fullName evidence="2">Anti-sigma factor antagonist</fullName>
    </recommendedName>
</protein>
<dbReference type="eggNOG" id="COG1366">
    <property type="taxonomic scope" value="Bacteria"/>
</dbReference>
<reference evidence="5" key="1">
    <citation type="submission" date="2011-12" db="EMBL/GenBank/DDBJ databases">
        <title>Complete genome sequence of Streptomyces cattleya strain DSM 46488.</title>
        <authorList>
            <person name="Ou H.-Y."/>
            <person name="Li P."/>
            <person name="Zhao C."/>
            <person name="O'Hagan D."/>
            <person name="Deng Z."/>
        </authorList>
    </citation>
    <scope>NUCLEOTIDE SEQUENCE [LARGE SCALE GENOMIC DNA]</scope>
    <source>
        <strain evidence="5">ATCC 35852 / DSM 46488 / JCM 4925 / NBRC 14057 / NRRL 8057</strain>
    </source>
</reference>
<dbReference type="RefSeq" id="WP_014141026.1">
    <property type="nucleotide sequence ID" value="NC_016111.1"/>
</dbReference>
<dbReference type="InterPro" id="IPR036513">
    <property type="entry name" value="STAS_dom_sf"/>
</dbReference>
<dbReference type="NCBIfam" id="TIGR00377">
    <property type="entry name" value="ant_ant_sig"/>
    <property type="match status" value="1"/>
</dbReference>
<keyword evidence="5" id="KW-1185">Reference proteome</keyword>
<dbReference type="CDD" id="cd07043">
    <property type="entry name" value="STAS_anti-anti-sigma_factors"/>
    <property type="match status" value="1"/>
</dbReference>
<evidence type="ECO:0000313" key="4">
    <source>
        <dbReference type="EMBL" id="AEW92633.1"/>
    </source>
</evidence>
<organism evidence="4 5">
    <name type="scientific">Streptantibioticus cattleyicolor (strain ATCC 35852 / DSM 46488 / JCM 4925 / NBRC 14057 / NRRL 8057)</name>
    <name type="common">Streptomyces cattleya</name>
    <dbReference type="NCBI Taxonomy" id="1003195"/>
    <lineage>
        <taxon>Bacteria</taxon>
        <taxon>Bacillati</taxon>
        <taxon>Actinomycetota</taxon>
        <taxon>Actinomycetes</taxon>
        <taxon>Kitasatosporales</taxon>
        <taxon>Streptomycetaceae</taxon>
        <taxon>Streptantibioticus</taxon>
    </lineage>
</organism>
<gene>
    <name evidence="4" type="ordered locus">SCATT_02620</name>
</gene>
<dbReference type="AlphaFoldDB" id="F8JNQ3"/>
<dbReference type="Pfam" id="PF01740">
    <property type="entry name" value="STAS"/>
    <property type="match status" value="1"/>
</dbReference>
<dbReference type="SUPFAM" id="SSF52091">
    <property type="entry name" value="SpoIIaa-like"/>
    <property type="match status" value="1"/>
</dbReference>